<feature type="domain" description="Transposase DDE" evidence="2">
    <location>
        <begin position="388"/>
        <end position="513"/>
    </location>
</feature>
<gene>
    <name evidence="3" type="ORF">PEPS_08170</name>
    <name evidence="4" type="ORF">PEPS_36440</name>
</gene>
<geneLocation type="plasmid" evidence="4 5">
    <name>pPP2</name>
</geneLocation>
<dbReference type="EMBL" id="AP025292">
    <property type="protein sequence ID" value="BDC98536.1"/>
    <property type="molecule type" value="Genomic_DNA"/>
</dbReference>
<dbReference type="NCBIfam" id="NF033551">
    <property type="entry name" value="transpos_IS1182"/>
    <property type="match status" value="1"/>
</dbReference>
<feature type="domain" description="Transposase InsH N-terminal" evidence="1">
    <location>
        <begin position="21"/>
        <end position="111"/>
    </location>
</feature>
<dbReference type="Pfam" id="PF13751">
    <property type="entry name" value="DDE_Tnp_1_6"/>
    <property type="match status" value="1"/>
</dbReference>
<proteinExistence type="predicted"/>
<evidence type="ECO:0000259" key="2">
    <source>
        <dbReference type="Pfam" id="PF13751"/>
    </source>
</evidence>
<dbReference type="InterPro" id="IPR025668">
    <property type="entry name" value="Tnp_DDE_dom"/>
</dbReference>
<dbReference type="EMBL" id="AP025294">
    <property type="protein sequence ID" value="BDD01364.1"/>
    <property type="molecule type" value="Genomic_DNA"/>
</dbReference>
<dbReference type="InterPro" id="IPR008490">
    <property type="entry name" value="Transposase_InsH_N"/>
</dbReference>
<dbReference type="PANTHER" id="PTHR33408">
    <property type="entry name" value="TRANSPOSASE"/>
    <property type="match status" value="1"/>
</dbReference>
<dbReference type="RefSeq" id="WP_338397725.1">
    <property type="nucleotide sequence ID" value="NZ_AP025292.1"/>
</dbReference>
<evidence type="ECO:0000259" key="1">
    <source>
        <dbReference type="Pfam" id="PF05598"/>
    </source>
</evidence>
<reference evidence="4 5" key="1">
    <citation type="submission" date="2021-12" db="EMBL/GenBank/DDBJ databases">
        <title>Genome sequencing of bacteria with rrn-lacking chromosome and rrn-plasmid.</title>
        <authorList>
            <person name="Anda M."/>
            <person name="Iwasaki W."/>
        </authorList>
    </citation>
    <scope>NUCLEOTIDE SEQUENCE [LARGE SCALE GENOMIC DNA]</scope>
    <source>
        <strain evidence="4 5">NBRC 101262</strain>
        <plasmid evidence="4 5">pPP2</plasmid>
    </source>
</reference>
<name>A0ABM7VK56_9BACT</name>
<accession>A0ABM7VK56</accession>
<keyword evidence="4" id="KW-0614">Plasmid</keyword>
<evidence type="ECO:0000313" key="4">
    <source>
        <dbReference type="EMBL" id="BDD01364.1"/>
    </source>
</evidence>
<sequence>MIKKKFKSYQKDQVSLFPLSFGELVPPGHIARVIDCFVNGLSMDLLARYFTNQGGNAPYNPRMMMKLLLFGYQSGVFSSRKIEAFTYESIPCLWLCGGEHPDHATIARFRSLYFLDIFQDVFVQLILLLVEKGLVNLEDYVLDGTKLEADANKYKMVFKKNAFRYSKMVREKIIALFAEIDEIEKQSEEEAKKGHKMDCEDFSSEEVYAKAQEIEKSINEDLPPKEKKKIETRCRHLKKGADKLKGYEDQLQELGERNSYSKTDIDATYMRMKNDESRPGYNVQVGTNGEFITGATAHQNGGDSACTIDHLEERSKMLEQVNLDSMPETLTADGGYGTEAVFDYLEQNGVSPNVKFTGYYKESKKTFKEDISRWQNMLYHEEGDYYECANGRKLTWKKHNIVTNKSGYESHRDVYESADCSDCPFREKCFSMKGKVKQIVVNRNFQRHKERARRTIKSEEGGEKMRMRGHDIETVFGHIKHNLKFKRFMLRGLEKVGAELLLLSLSYNLSKMAKYSKKALIRVLLFVFFGEWIKKGFKRFEFHSQSLFFIQNQFLYKF</sequence>
<dbReference type="Proteomes" id="UP001354989">
    <property type="component" value="Plasmid pPP2"/>
</dbReference>
<evidence type="ECO:0000313" key="5">
    <source>
        <dbReference type="Proteomes" id="UP001354989"/>
    </source>
</evidence>
<dbReference type="InterPro" id="IPR047629">
    <property type="entry name" value="IS1182_transpos"/>
</dbReference>
<dbReference type="Proteomes" id="UP001354989">
    <property type="component" value="Chromosome"/>
</dbReference>
<dbReference type="PANTHER" id="PTHR33408:SF2">
    <property type="entry name" value="TRANSPOSASE DDE DOMAIN-CONTAINING PROTEIN"/>
    <property type="match status" value="1"/>
</dbReference>
<keyword evidence="5" id="KW-1185">Reference proteome</keyword>
<dbReference type="Pfam" id="PF05598">
    <property type="entry name" value="DUF772"/>
    <property type="match status" value="1"/>
</dbReference>
<protein>
    <submittedName>
        <fullName evidence="4">Transposase</fullName>
    </submittedName>
</protein>
<organism evidence="4 5">
    <name type="scientific">Persicobacter psychrovividus</name>
    <dbReference type="NCBI Taxonomy" id="387638"/>
    <lineage>
        <taxon>Bacteria</taxon>
        <taxon>Pseudomonadati</taxon>
        <taxon>Bacteroidota</taxon>
        <taxon>Cytophagia</taxon>
        <taxon>Cytophagales</taxon>
        <taxon>Persicobacteraceae</taxon>
        <taxon>Persicobacter</taxon>
    </lineage>
</organism>
<evidence type="ECO:0000313" key="3">
    <source>
        <dbReference type="EMBL" id="BDC98536.1"/>
    </source>
</evidence>